<evidence type="ECO:0000313" key="9">
    <source>
        <dbReference type="EMBL" id="QST85300.1"/>
    </source>
</evidence>
<evidence type="ECO:0000256" key="6">
    <source>
        <dbReference type="SAM" id="MobiDB-lite"/>
    </source>
</evidence>
<gene>
    <name evidence="9" type="ORF">SRIM_038875</name>
</gene>
<dbReference type="Proteomes" id="UP000011074">
    <property type="component" value="Chromosome"/>
</dbReference>
<evidence type="ECO:0000256" key="1">
    <source>
        <dbReference type="ARBA" id="ARBA00010641"/>
    </source>
</evidence>
<feature type="region of interest" description="Disordered" evidence="6">
    <location>
        <begin position="31"/>
        <end position="87"/>
    </location>
</feature>
<evidence type="ECO:0000256" key="3">
    <source>
        <dbReference type="ARBA" id="ARBA00023082"/>
    </source>
</evidence>
<proteinExistence type="inferred from homology"/>
<keyword evidence="3" id="KW-0731">Sigma factor</keyword>
<dbReference type="GO" id="GO:0006352">
    <property type="term" value="P:DNA-templated transcription initiation"/>
    <property type="evidence" value="ECO:0007669"/>
    <property type="project" value="InterPro"/>
</dbReference>
<dbReference type="GO" id="GO:0016987">
    <property type="term" value="F:sigma factor activity"/>
    <property type="evidence" value="ECO:0007669"/>
    <property type="project" value="UniProtKB-KW"/>
</dbReference>
<dbReference type="InterPro" id="IPR007627">
    <property type="entry name" value="RNA_pol_sigma70_r2"/>
</dbReference>
<dbReference type="AlphaFoldDB" id="A0A8A1UYV0"/>
<evidence type="ECO:0000313" key="10">
    <source>
        <dbReference type="Proteomes" id="UP000011074"/>
    </source>
</evidence>
<dbReference type="InterPro" id="IPR013325">
    <property type="entry name" value="RNA_pol_sigma_r2"/>
</dbReference>
<reference evidence="9" key="3">
    <citation type="journal article" date="2021" name="bioRxiv">
        <title>Bilateral symmetry of linear streptomycete chromosomes.</title>
        <authorList>
            <person name="Algora-Gallardo L."/>
            <person name="Schniete J.K."/>
            <person name="Mark D.R."/>
            <person name="Hunter I.S."/>
            <person name="Herron P.R."/>
        </authorList>
    </citation>
    <scope>NUCLEOTIDE SEQUENCE</scope>
    <source>
        <strain evidence="9">ATCC 10970</strain>
    </source>
</reference>
<dbReference type="GO" id="GO:0003677">
    <property type="term" value="F:DNA binding"/>
    <property type="evidence" value="ECO:0007669"/>
    <property type="project" value="UniProtKB-KW"/>
</dbReference>
<dbReference type="SUPFAM" id="SSF88659">
    <property type="entry name" value="Sigma3 and sigma4 domains of RNA polymerase sigma factors"/>
    <property type="match status" value="1"/>
</dbReference>
<dbReference type="EMBL" id="CP048261">
    <property type="protein sequence ID" value="QST85300.1"/>
    <property type="molecule type" value="Genomic_DNA"/>
</dbReference>
<keyword evidence="5" id="KW-0804">Transcription</keyword>
<keyword evidence="4" id="KW-0238">DNA-binding</keyword>
<sequence>MIGPLFGHHRCGARAIRPEFPDLAARSRCPYGRETGHGSGTADAGPDAPGTAPRARPAAWHVGVRSRSGRPRQLGHAARPHGHPGRAPAALQRLLWRVPPRARGERPSSQHVNVRSHTVETPLPLTGRAKDSRAVPARSARQAEEFLDALYERHGSALLGFAARLLDGDRHRAEDVLQEVAFRAWQRADDLDPTTNALRPWLFTVVRNLVIDGHRSRKARPAEVGAAEVPVSPVPDGVDRALTRRVVVEAMRELAPNHREVLVHVYFMGRSLAQTAEVLGVPPGTVKSRVYYAMRALRDGLSSRGLTAA</sequence>
<evidence type="ECO:0000256" key="2">
    <source>
        <dbReference type="ARBA" id="ARBA00023015"/>
    </source>
</evidence>
<dbReference type="InterPro" id="IPR014284">
    <property type="entry name" value="RNA_pol_sigma-70_dom"/>
</dbReference>
<dbReference type="PANTHER" id="PTHR43133">
    <property type="entry name" value="RNA POLYMERASE ECF-TYPE SIGMA FACTO"/>
    <property type="match status" value="1"/>
</dbReference>
<dbReference type="Pfam" id="PF04542">
    <property type="entry name" value="Sigma70_r2"/>
    <property type="match status" value="1"/>
</dbReference>
<comment type="similarity">
    <text evidence="1">Belongs to the sigma-70 factor family. ECF subfamily.</text>
</comment>
<accession>A0A8A1UYV0</accession>
<dbReference type="CDD" id="cd06171">
    <property type="entry name" value="Sigma70_r4"/>
    <property type="match status" value="1"/>
</dbReference>
<feature type="compositionally biased region" description="Low complexity" evidence="6">
    <location>
        <begin position="41"/>
        <end position="59"/>
    </location>
</feature>
<dbReference type="Pfam" id="PF04545">
    <property type="entry name" value="Sigma70_r4"/>
    <property type="match status" value="1"/>
</dbReference>
<dbReference type="SUPFAM" id="SSF88946">
    <property type="entry name" value="Sigma2 domain of RNA polymerase sigma factors"/>
    <property type="match status" value="1"/>
</dbReference>
<feature type="domain" description="RNA polymerase sigma-70 region 4" evidence="8">
    <location>
        <begin position="250"/>
        <end position="298"/>
    </location>
</feature>
<dbReference type="PANTHER" id="PTHR43133:SF52">
    <property type="entry name" value="ECF RNA POLYMERASE SIGMA FACTOR SIGL"/>
    <property type="match status" value="1"/>
</dbReference>
<organism evidence="9 10">
    <name type="scientific">Streptomyces rimosus subsp. rimosus (strain ATCC 10970 / DSM 40260 / JCM 4667 / NRRL 2234)</name>
    <dbReference type="NCBI Taxonomy" id="1265868"/>
    <lineage>
        <taxon>Bacteria</taxon>
        <taxon>Bacillati</taxon>
        <taxon>Actinomycetota</taxon>
        <taxon>Actinomycetes</taxon>
        <taxon>Kitasatosporales</taxon>
        <taxon>Streptomycetaceae</taxon>
        <taxon>Streptomyces</taxon>
    </lineage>
</organism>
<keyword evidence="2" id="KW-0805">Transcription regulation</keyword>
<dbReference type="InterPro" id="IPR039425">
    <property type="entry name" value="RNA_pol_sigma-70-like"/>
</dbReference>
<dbReference type="NCBIfam" id="TIGR02937">
    <property type="entry name" value="sigma70-ECF"/>
    <property type="match status" value="1"/>
</dbReference>
<reference evidence="9" key="1">
    <citation type="submission" date="2012-12" db="EMBL/GenBank/DDBJ databases">
        <authorList>
            <person name="Pethick F.E."/>
            <person name="MacFadyen A.C."/>
            <person name="Tang Z."/>
            <person name="Sangal V."/>
            <person name="Tze-Tze L."/>
            <person name="Chu J."/>
            <person name="Guo M."/>
            <person name="Kirby R."/>
            <person name="Hoskisson P.A."/>
            <person name="Herron P.R."/>
            <person name="Hunter I.S."/>
        </authorList>
    </citation>
    <scope>NUCLEOTIDE SEQUENCE</scope>
    <source>
        <strain evidence="9">ATCC 10970</strain>
    </source>
</reference>
<reference evidence="9" key="2">
    <citation type="submission" date="2020-01" db="EMBL/GenBank/DDBJ databases">
        <authorList>
            <person name="Algora L."/>
            <person name="Schniete J.K."/>
            <person name="MacFadyen A."/>
            <person name="Hoskisson P.A."/>
            <person name="Hunter I.S."/>
            <person name="Herron P.R."/>
        </authorList>
    </citation>
    <scope>NUCLEOTIDE SEQUENCE</scope>
    <source>
        <strain evidence="9">ATCC 10970</strain>
    </source>
</reference>
<evidence type="ECO:0000259" key="8">
    <source>
        <dbReference type="Pfam" id="PF04545"/>
    </source>
</evidence>
<name>A0A8A1UYV0_STRR1</name>
<feature type="domain" description="RNA polymerase sigma-70 region 2" evidence="7">
    <location>
        <begin position="150"/>
        <end position="218"/>
    </location>
</feature>
<dbReference type="InterPro" id="IPR007630">
    <property type="entry name" value="RNA_pol_sigma70_r4"/>
</dbReference>
<dbReference type="InterPro" id="IPR036388">
    <property type="entry name" value="WH-like_DNA-bd_sf"/>
</dbReference>
<evidence type="ECO:0000256" key="5">
    <source>
        <dbReference type="ARBA" id="ARBA00023163"/>
    </source>
</evidence>
<evidence type="ECO:0000256" key="4">
    <source>
        <dbReference type="ARBA" id="ARBA00023125"/>
    </source>
</evidence>
<evidence type="ECO:0000259" key="7">
    <source>
        <dbReference type="Pfam" id="PF04542"/>
    </source>
</evidence>
<dbReference type="Gene3D" id="1.10.10.10">
    <property type="entry name" value="Winged helix-like DNA-binding domain superfamily/Winged helix DNA-binding domain"/>
    <property type="match status" value="1"/>
</dbReference>
<dbReference type="NCBIfam" id="NF007227">
    <property type="entry name" value="PRK09645.1"/>
    <property type="match status" value="1"/>
</dbReference>
<protein>
    <submittedName>
        <fullName evidence="9">Sigma-70 family RNA polymerase sigma factor</fullName>
    </submittedName>
</protein>
<dbReference type="InterPro" id="IPR013324">
    <property type="entry name" value="RNA_pol_sigma_r3/r4-like"/>
</dbReference>
<dbReference type="Gene3D" id="1.10.1740.10">
    <property type="match status" value="1"/>
</dbReference>